<sequence>MATHQLPDGLSPDAVDTLTELTSIITKLRSAQQQASTAAAAAASGSSTTAPGTGATPLPPPPSHQPSGATPAPGAVTGTTPLPSAATPAATGGGGAGGGGGPLLSVKELPAATDNLKHKLQRARAAMRTLADVQRSIAAQETELAALDGRRRKQAAMLARTQEDGLQFVRAEQRSRDEEGDRMVVE</sequence>
<feature type="compositionally biased region" description="Low complexity" evidence="8">
    <location>
        <begin position="65"/>
        <end position="90"/>
    </location>
</feature>
<keyword evidence="10" id="KW-1185">Reference proteome</keyword>
<dbReference type="GO" id="GO:0016592">
    <property type="term" value="C:mediator complex"/>
    <property type="evidence" value="ECO:0007669"/>
    <property type="project" value="InterPro"/>
</dbReference>
<dbReference type="Proteomes" id="UP000078237">
    <property type="component" value="Unassembled WGS sequence"/>
</dbReference>
<feature type="compositionally biased region" description="Gly residues" evidence="8">
    <location>
        <begin position="91"/>
        <end position="102"/>
    </location>
</feature>
<dbReference type="AlphaFoldDB" id="A0A175VZ49"/>
<evidence type="ECO:0000256" key="1">
    <source>
        <dbReference type="ARBA" id="ARBA00004123"/>
    </source>
</evidence>
<organism evidence="9 10">
    <name type="scientific">Madurella mycetomatis</name>
    <dbReference type="NCBI Taxonomy" id="100816"/>
    <lineage>
        <taxon>Eukaryota</taxon>
        <taxon>Fungi</taxon>
        <taxon>Dikarya</taxon>
        <taxon>Ascomycota</taxon>
        <taxon>Pezizomycotina</taxon>
        <taxon>Sordariomycetes</taxon>
        <taxon>Sordariomycetidae</taxon>
        <taxon>Sordariales</taxon>
        <taxon>Sordariales incertae sedis</taxon>
        <taxon>Madurella</taxon>
    </lineage>
</organism>
<comment type="subunit">
    <text evidence="7">Component of the Mediator complex.</text>
</comment>
<keyword evidence="3 7" id="KW-0805">Transcription regulation</keyword>
<dbReference type="STRING" id="100816.A0A175VZ49"/>
<dbReference type="InterPro" id="IPR011425">
    <property type="entry name" value="Med9"/>
</dbReference>
<evidence type="ECO:0000256" key="6">
    <source>
        <dbReference type="ARBA" id="ARBA00023242"/>
    </source>
</evidence>
<keyword evidence="5 7" id="KW-0804">Transcription</keyword>
<feature type="region of interest" description="Disordered" evidence="8">
    <location>
        <begin position="29"/>
        <end position="106"/>
    </location>
</feature>
<proteinExistence type="inferred from homology"/>
<dbReference type="Pfam" id="PF07544">
    <property type="entry name" value="Med9"/>
    <property type="match status" value="1"/>
</dbReference>
<evidence type="ECO:0000256" key="8">
    <source>
        <dbReference type="SAM" id="MobiDB-lite"/>
    </source>
</evidence>
<comment type="caution">
    <text evidence="9">The sequence shown here is derived from an EMBL/GenBank/DDBJ whole genome shotgun (WGS) entry which is preliminary data.</text>
</comment>
<comment type="subcellular location">
    <subcellularLocation>
        <location evidence="1 7">Nucleus</location>
    </subcellularLocation>
</comment>
<name>A0A175VZ49_9PEZI</name>
<reference evidence="9 10" key="1">
    <citation type="journal article" date="2016" name="Genome Announc.">
        <title>Genome Sequence of Madurella mycetomatis mm55, Isolated from a Human Mycetoma Case in Sudan.</title>
        <authorList>
            <person name="Smit S."/>
            <person name="Derks M.F."/>
            <person name="Bervoets S."/>
            <person name="Fahal A."/>
            <person name="van Leeuwen W."/>
            <person name="van Belkum A."/>
            <person name="van de Sande W.W."/>
        </authorList>
    </citation>
    <scope>NUCLEOTIDE SEQUENCE [LARGE SCALE GENOMIC DNA]</scope>
    <source>
        <strain evidence="10">mm55</strain>
    </source>
</reference>
<keyword evidence="6 7" id="KW-0539">Nucleus</keyword>
<evidence type="ECO:0000313" key="9">
    <source>
        <dbReference type="EMBL" id="KXX76768.1"/>
    </source>
</evidence>
<evidence type="ECO:0000256" key="5">
    <source>
        <dbReference type="ARBA" id="ARBA00023163"/>
    </source>
</evidence>
<protein>
    <recommendedName>
        <fullName evidence="7">Mediator of RNA polymerase II transcription subunit 9</fullName>
    </recommendedName>
    <alternativeName>
        <fullName evidence="7">Mediator complex subunit 9</fullName>
    </alternativeName>
</protein>
<evidence type="ECO:0000256" key="2">
    <source>
        <dbReference type="ARBA" id="ARBA00008089"/>
    </source>
</evidence>
<feature type="compositionally biased region" description="Low complexity" evidence="8">
    <location>
        <begin position="30"/>
        <end position="56"/>
    </location>
</feature>
<dbReference type="VEuPathDB" id="FungiDB:MMYC01_206047"/>
<dbReference type="OrthoDB" id="5414694at2759"/>
<evidence type="ECO:0000256" key="7">
    <source>
        <dbReference type="RuleBase" id="RU364145"/>
    </source>
</evidence>
<comment type="similarity">
    <text evidence="2 7">Belongs to the Mediator complex subunit 9 family.</text>
</comment>
<dbReference type="GO" id="GO:0003712">
    <property type="term" value="F:transcription coregulator activity"/>
    <property type="evidence" value="ECO:0007669"/>
    <property type="project" value="InterPro"/>
</dbReference>
<evidence type="ECO:0000256" key="3">
    <source>
        <dbReference type="ARBA" id="ARBA00023015"/>
    </source>
</evidence>
<comment type="function">
    <text evidence="7">Component of the Mediator complex, a coactivator involved in the regulated transcription of nearly all RNA polymerase II-dependent genes. Mediator functions as a bridge to convey information from gene-specific regulatory proteins to the basal RNA polymerase II transcription machinery. Mediator is recruited to promoters by direct interactions with regulatory proteins and serves as a scaffold for the assembly of a functional preinitiation complex with RNA polymerase II and the general transcription factors.</text>
</comment>
<keyword evidence="4 7" id="KW-0010">Activator</keyword>
<accession>A0A175VZ49</accession>
<dbReference type="EMBL" id="LCTW02000194">
    <property type="protein sequence ID" value="KXX76768.1"/>
    <property type="molecule type" value="Genomic_DNA"/>
</dbReference>
<gene>
    <name evidence="7" type="primary">MED9</name>
    <name evidence="9" type="ORF">MMYC01_206047</name>
</gene>
<dbReference type="GO" id="GO:0006357">
    <property type="term" value="P:regulation of transcription by RNA polymerase II"/>
    <property type="evidence" value="ECO:0007669"/>
    <property type="project" value="InterPro"/>
</dbReference>
<evidence type="ECO:0000313" key="10">
    <source>
        <dbReference type="Proteomes" id="UP000078237"/>
    </source>
</evidence>
<evidence type="ECO:0000256" key="4">
    <source>
        <dbReference type="ARBA" id="ARBA00023159"/>
    </source>
</evidence>